<evidence type="ECO:0000313" key="2">
    <source>
        <dbReference type="Proteomes" id="UP000675781"/>
    </source>
</evidence>
<dbReference type="RefSeq" id="WP_212528942.1">
    <property type="nucleotide sequence ID" value="NZ_JAGSOG010000058.1"/>
</dbReference>
<organism evidence="1 2">
    <name type="scientific">Actinospica durhamensis</name>
    <dbReference type="NCBI Taxonomy" id="1508375"/>
    <lineage>
        <taxon>Bacteria</taxon>
        <taxon>Bacillati</taxon>
        <taxon>Actinomycetota</taxon>
        <taxon>Actinomycetes</taxon>
        <taxon>Catenulisporales</taxon>
        <taxon>Actinospicaceae</taxon>
        <taxon>Actinospica</taxon>
    </lineage>
</organism>
<accession>A0A941ENC4</accession>
<sequence length="74" mass="7686">MTTSLFVVCVLLTLVLFRIPDLRIAVPVGVSASYTATDAVARLFGRSAPGGIVKILRSIRSLLSAAQTVGALGN</sequence>
<name>A0A941ENC4_9ACTN</name>
<comment type="caution">
    <text evidence="1">The sequence shown here is derived from an EMBL/GenBank/DDBJ whole genome shotgun (WGS) entry which is preliminary data.</text>
</comment>
<gene>
    <name evidence="1" type="ORF">KDL01_14195</name>
</gene>
<dbReference type="EMBL" id="JAGSOG010000058">
    <property type="protein sequence ID" value="MBR7834421.1"/>
    <property type="molecule type" value="Genomic_DNA"/>
</dbReference>
<dbReference type="Proteomes" id="UP000675781">
    <property type="component" value="Unassembled WGS sequence"/>
</dbReference>
<keyword evidence="2" id="KW-1185">Reference proteome</keyword>
<proteinExistence type="predicted"/>
<protein>
    <submittedName>
        <fullName evidence="1">Uncharacterized protein</fullName>
    </submittedName>
</protein>
<reference evidence="1" key="1">
    <citation type="submission" date="2021-04" db="EMBL/GenBank/DDBJ databases">
        <title>Genome based classification of Actinospica acidithermotolerans sp. nov., an actinobacterium isolated from an Indonesian hot spring.</title>
        <authorList>
            <person name="Kusuma A.B."/>
            <person name="Putra K.E."/>
            <person name="Nafisah S."/>
            <person name="Loh J."/>
            <person name="Nouioui I."/>
            <person name="Goodfellow M."/>
        </authorList>
    </citation>
    <scope>NUCLEOTIDE SEQUENCE</scope>
    <source>
        <strain evidence="1">CSCA 57</strain>
    </source>
</reference>
<dbReference type="AlphaFoldDB" id="A0A941ENC4"/>
<evidence type="ECO:0000313" key="1">
    <source>
        <dbReference type="EMBL" id="MBR7834421.1"/>
    </source>
</evidence>